<dbReference type="Gene3D" id="1.10.510.10">
    <property type="entry name" value="Transferase(Phosphotransferase) domain 1"/>
    <property type="match status" value="1"/>
</dbReference>
<gene>
    <name evidence="1" type="ORF">QVD17_23742</name>
</gene>
<keyword evidence="2" id="KW-1185">Reference proteome</keyword>
<comment type="caution">
    <text evidence="1">The sequence shown here is derived from an EMBL/GenBank/DDBJ whole genome shotgun (WGS) entry which is preliminary data.</text>
</comment>
<name>A0AAD8KKS9_TARER</name>
<accession>A0AAD8KKS9</accession>
<dbReference type="EMBL" id="JAUHHV010000006">
    <property type="protein sequence ID" value="KAK1421420.1"/>
    <property type="molecule type" value="Genomic_DNA"/>
</dbReference>
<dbReference type="InterPro" id="IPR011009">
    <property type="entry name" value="Kinase-like_dom_sf"/>
</dbReference>
<organism evidence="1 2">
    <name type="scientific">Tagetes erecta</name>
    <name type="common">African marigold</name>
    <dbReference type="NCBI Taxonomy" id="13708"/>
    <lineage>
        <taxon>Eukaryota</taxon>
        <taxon>Viridiplantae</taxon>
        <taxon>Streptophyta</taxon>
        <taxon>Embryophyta</taxon>
        <taxon>Tracheophyta</taxon>
        <taxon>Spermatophyta</taxon>
        <taxon>Magnoliopsida</taxon>
        <taxon>eudicotyledons</taxon>
        <taxon>Gunneridae</taxon>
        <taxon>Pentapetalae</taxon>
        <taxon>asterids</taxon>
        <taxon>campanulids</taxon>
        <taxon>Asterales</taxon>
        <taxon>Asteraceae</taxon>
        <taxon>Asteroideae</taxon>
        <taxon>Heliantheae alliance</taxon>
        <taxon>Tageteae</taxon>
        <taxon>Tagetes</taxon>
    </lineage>
</organism>
<dbReference type="AlphaFoldDB" id="A0AAD8KKS9"/>
<sequence length="179" mass="20750">MHGNEVIVSTAYWTKRNTFQMKNKATAFLSHSIFPPSKYTRYALVELEFTFRSTVRCSAILRVSKRTWTRRAYCYQYQFIKDLPMTESKCRYFKANNILLNEDFDPKLVDSGLGRLVSECESLDTDLVGTSSNVYGFGMILLELMTWKDLNAKEVLKKSPKWCGVKTFEEIEQSSSKQS</sequence>
<evidence type="ECO:0000313" key="2">
    <source>
        <dbReference type="Proteomes" id="UP001229421"/>
    </source>
</evidence>
<protein>
    <submittedName>
        <fullName evidence="1">Uncharacterized protein</fullName>
    </submittedName>
</protein>
<reference evidence="1" key="1">
    <citation type="journal article" date="2023" name="bioRxiv">
        <title>Improved chromosome-level genome assembly for marigold (Tagetes erecta).</title>
        <authorList>
            <person name="Jiang F."/>
            <person name="Yuan L."/>
            <person name="Wang S."/>
            <person name="Wang H."/>
            <person name="Xu D."/>
            <person name="Wang A."/>
            <person name="Fan W."/>
        </authorList>
    </citation>
    <scope>NUCLEOTIDE SEQUENCE</scope>
    <source>
        <strain evidence="1">WSJ</strain>
        <tissue evidence="1">Leaf</tissue>
    </source>
</reference>
<evidence type="ECO:0000313" key="1">
    <source>
        <dbReference type="EMBL" id="KAK1421420.1"/>
    </source>
</evidence>
<dbReference type="SUPFAM" id="SSF56112">
    <property type="entry name" value="Protein kinase-like (PK-like)"/>
    <property type="match status" value="1"/>
</dbReference>
<proteinExistence type="predicted"/>
<dbReference type="Proteomes" id="UP001229421">
    <property type="component" value="Unassembled WGS sequence"/>
</dbReference>